<name>A0A433VW44_9CYAN</name>
<proteinExistence type="predicted"/>
<feature type="transmembrane region" description="Helical" evidence="1">
    <location>
        <begin position="121"/>
        <end position="141"/>
    </location>
</feature>
<dbReference type="InterPro" id="IPR054684">
    <property type="entry name" value="CruF-like_cyanobact"/>
</dbReference>
<dbReference type="PANTHER" id="PTHR39419">
    <property type="entry name" value="SLL0814 PROTEIN"/>
    <property type="match status" value="1"/>
</dbReference>
<dbReference type="PANTHER" id="PTHR39419:SF1">
    <property type="entry name" value="SLL0814 PROTEIN"/>
    <property type="match status" value="1"/>
</dbReference>
<feature type="transmembrane region" description="Helical" evidence="1">
    <location>
        <begin position="79"/>
        <end position="101"/>
    </location>
</feature>
<feature type="transmembrane region" description="Helical" evidence="1">
    <location>
        <begin position="12"/>
        <end position="31"/>
    </location>
</feature>
<evidence type="ECO:0008006" key="4">
    <source>
        <dbReference type="Google" id="ProtNLM"/>
    </source>
</evidence>
<dbReference type="InterPro" id="IPR007354">
    <property type="entry name" value="CruF-like"/>
</dbReference>
<evidence type="ECO:0000256" key="1">
    <source>
        <dbReference type="SAM" id="Phobius"/>
    </source>
</evidence>
<accession>A0A433VW44</accession>
<protein>
    <recommendedName>
        <fullName evidence="4">Carotenoid biosynthesis protein</fullName>
    </recommendedName>
</protein>
<feature type="transmembrane region" description="Helical" evidence="1">
    <location>
        <begin position="153"/>
        <end position="173"/>
    </location>
</feature>
<feature type="transmembrane region" description="Helical" evidence="1">
    <location>
        <begin position="202"/>
        <end position="220"/>
    </location>
</feature>
<sequence>MMKQLVIAERVCLTGHILSKAFGLAGILLVIPHAEKILNFGDVGQTAMQLSMANGGVVDIIFGTVAVSIFAFRTLGWQTWLSFMVPAVLISVSSELLGTGTGFPFGDYHYLNGLGYKIAELVPFTIPLSWFYVGLSAYLVARAGLGVAKNPTILRQVGAVLLGAVLFTSWDFALEPAMSQTSLPFWFWDQAGAFYGTPYQNYAGWFGTSTVFMTVAALLWRNNPVKLEPKQLNVPMIVYLSNYAFAAGLSLGAGFVVPVSLGFITGVIPAVLLWWKAVTQDETPSAATEVTKVATAVGAK</sequence>
<keyword evidence="1" id="KW-0812">Transmembrane</keyword>
<dbReference type="AlphaFoldDB" id="A0A433VW44"/>
<keyword evidence="1" id="KW-1133">Transmembrane helix</keyword>
<evidence type="ECO:0000313" key="3">
    <source>
        <dbReference type="Proteomes" id="UP000271624"/>
    </source>
</evidence>
<dbReference type="Proteomes" id="UP000271624">
    <property type="component" value="Unassembled WGS sequence"/>
</dbReference>
<keyword evidence="1" id="KW-0472">Membrane</keyword>
<organism evidence="2 3">
    <name type="scientific">Dulcicalothrix desertica PCC 7102</name>
    <dbReference type="NCBI Taxonomy" id="232991"/>
    <lineage>
        <taxon>Bacteria</taxon>
        <taxon>Bacillati</taxon>
        <taxon>Cyanobacteriota</taxon>
        <taxon>Cyanophyceae</taxon>
        <taxon>Nostocales</taxon>
        <taxon>Calotrichaceae</taxon>
        <taxon>Dulcicalothrix</taxon>
    </lineage>
</organism>
<dbReference type="EMBL" id="RSCL01000001">
    <property type="protein sequence ID" value="RUT10307.1"/>
    <property type="molecule type" value="Genomic_DNA"/>
</dbReference>
<feature type="transmembrane region" description="Helical" evidence="1">
    <location>
        <begin position="255"/>
        <end position="275"/>
    </location>
</feature>
<feature type="transmembrane region" description="Helical" evidence="1">
    <location>
        <begin position="232"/>
        <end position="249"/>
    </location>
</feature>
<evidence type="ECO:0000313" key="2">
    <source>
        <dbReference type="EMBL" id="RUT10307.1"/>
    </source>
</evidence>
<gene>
    <name evidence="2" type="ORF">DSM106972_008020</name>
</gene>
<keyword evidence="3" id="KW-1185">Reference proteome</keyword>
<feature type="transmembrane region" description="Helical" evidence="1">
    <location>
        <begin position="51"/>
        <end position="72"/>
    </location>
</feature>
<dbReference type="Pfam" id="PF04240">
    <property type="entry name" value="Caroten_synth"/>
    <property type="match status" value="1"/>
</dbReference>
<comment type="caution">
    <text evidence="2">The sequence shown here is derived from an EMBL/GenBank/DDBJ whole genome shotgun (WGS) entry which is preliminary data.</text>
</comment>
<reference evidence="2" key="1">
    <citation type="submission" date="2018-12" db="EMBL/GenBank/DDBJ databases">
        <authorList>
            <person name="Will S."/>
            <person name="Neumann-Schaal M."/>
            <person name="Henke P."/>
        </authorList>
    </citation>
    <scope>NUCLEOTIDE SEQUENCE</scope>
    <source>
        <strain evidence="2">PCC 7102</strain>
    </source>
</reference>
<reference evidence="2" key="2">
    <citation type="journal article" date="2019" name="Genome Biol. Evol.">
        <title>Day and night: Metabolic profiles and evolutionary relationships of six axenic non-marine cyanobacteria.</title>
        <authorList>
            <person name="Will S.E."/>
            <person name="Henke P."/>
            <person name="Boedeker C."/>
            <person name="Huang S."/>
            <person name="Brinkmann H."/>
            <person name="Rohde M."/>
            <person name="Jarek M."/>
            <person name="Friedl T."/>
            <person name="Seufert S."/>
            <person name="Schumacher M."/>
            <person name="Overmann J."/>
            <person name="Neumann-Schaal M."/>
            <person name="Petersen J."/>
        </authorList>
    </citation>
    <scope>NUCLEOTIDE SEQUENCE [LARGE SCALE GENOMIC DNA]</scope>
    <source>
        <strain evidence="2">PCC 7102</strain>
    </source>
</reference>
<dbReference type="NCBIfam" id="NF045693">
    <property type="entry name" value="GCarotHydoxCruF"/>
    <property type="match status" value="1"/>
</dbReference>